<dbReference type="PANTHER" id="PTHR30136:SF35">
    <property type="entry name" value="HTH-TYPE TRANSCRIPTIONAL REGULATOR RV1719"/>
    <property type="match status" value="1"/>
</dbReference>
<dbReference type="SMART" id="SM00346">
    <property type="entry name" value="HTH_ICLR"/>
    <property type="match status" value="1"/>
</dbReference>
<dbReference type="InterPro" id="IPR005471">
    <property type="entry name" value="Tscrpt_reg_IclR_N"/>
</dbReference>
<feature type="domain" description="HTH iclR-type" evidence="4">
    <location>
        <begin position="1"/>
        <end position="63"/>
    </location>
</feature>
<dbReference type="SUPFAM" id="SSF46785">
    <property type="entry name" value="Winged helix' DNA-binding domain"/>
    <property type="match status" value="1"/>
</dbReference>
<comment type="caution">
    <text evidence="6">The sequence shown here is derived from an EMBL/GenBank/DDBJ whole genome shotgun (WGS) entry which is preliminary data.</text>
</comment>
<dbReference type="GO" id="GO:0003700">
    <property type="term" value="F:DNA-binding transcription factor activity"/>
    <property type="evidence" value="ECO:0007669"/>
    <property type="project" value="TreeGrafter"/>
</dbReference>
<dbReference type="PROSITE" id="PS51077">
    <property type="entry name" value="HTH_ICLR"/>
    <property type="match status" value="1"/>
</dbReference>
<dbReference type="Gene3D" id="3.30.450.40">
    <property type="match status" value="1"/>
</dbReference>
<dbReference type="PROSITE" id="PS51078">
    <property type="entry name" value="ICLR_ED"/>
    <property type="match status" value="1"/>
</dbReference>
<dbReference type="PANTHER" id="PTHR30136">
    <property type="entry name" value="HELIX-TURN-HELIX TRANSCRIPTIONAL REGULATOR, ICLR FAMILY"/>
    <property type="match status" value="1"/>
</dbReference>
<dbReference type="AlphaFoldDB" id="A0A5C8PRX7"/>
<evidence type="ECO:0000256" key="3">
    <source>
        <dbReference type="ARBA" id="ARBA00023163"/>
    </source>
</evidence>
<protein>
    <submittedName>
        <fullName evidence="6">IclR family transcriptional regulator</fullName>
    </submittedName>
</protein>
<dbReference type="InterPro" id="IPR029016">
    <property type="entry name" value="GAF-like_dom_sf"/>
</dbReference>
<organism evidence="6 7">
    <name type="scientific">Vineibacter terrae</name>
    <dbReference type="NCBI Taxonomy" id="2586908"/>
    <lineage>
        <taxon>Bacteria</taxon>
        <taxon>Pseudomonadati</taxon>
        <taxon>Pseudomonadota</taxon>
        <taxon>Alphaproteobacteria</taxon>
        <taxon>Hyphomicrobiales</taxon>
        <taxon>Vineibacter</taxon>
    </lineage>
</organism>
<feature type="domain" description="IclR-ED" evidence="5">
    <location>
        <begin position="64"/>
        <end position="246"/>
    </location>
</feature>
<dbReference type="GO" id="GO:0003677">
    <property type="term" value="F:DNA binding"/>
    <property type="evidence" value="ECO:0007669"/>
    <property type="project" value="UniProtKB-KW"/>
</dbReference>
<gene>
    <name evidence="6" type="ORF">FHP25_08090</name>
</gene>
<evidence type="ECO:0000256" key="1">
    <source>
        <dbReference type="ARBA" id="ARBA00023015"/>
    </source>
</evidence>
<dbReference type="InterPro" id="IPR036388">
    <property type="entry name" value="WH-like_DNA-bd_sf"/>
</dbReference>
<name>A0A5C8PRX7_9HYPH</name>
<keyword evidence="1" id="KW-0805">Transcription regulation</keyword>
<evidence type="ECO:0000313" key="6">
    <source>
        <dbReference type="EMBL" id="TXL78152.1"/>
    </source>
</evidence>
<evidence type="ECO:0000313" key="7">
    <source>
        <dbReference type="Proteomes" id="UP000321638"/>
    </source>
</evidence>
<evidence type="ECO:0000259" key="4">
    <source>
        <dbReference type="PROSITE" id="PS51077"/>
    </source>
</evidence>
<dbReference type="InterPro" id="IPR050707">
    <property type="entry name" value="HTH_MetabolicPath_Reg"/>
</dbReference>
<evidence type="ECO:0000259" key="5">
    <source>
        <dbReference type="PROSITE" id="PS51078"/>
    </source>
</evidence>
<dbReference type="Gene3D" id="1.10.10.10">
    <property type="entry name" value="Winged helix-like DNA-binding domain superfamily/Winged helix DNA-binding domain"/>
    <property type="match status" value="1"/>
</dbReference>
<dbReference type="SUPFAM" id="SSF55781">
    <property type="entry name" value="GAF domain-like"/>
    <property type="match status" value="1"/>
</dbReference>
<sequence>MSALSNAVSVLRLFSTERPELSVTEVSRLLDMPKSSASRLLKSMLREGLLANVGATPRYRVGHVFFEISRLYGRNSTLMDLTDNALGEICRAVRHGGYISILDGADALVLRAYIGPETLRVVTPLGSRMAAFATSTGRTLLARLSNEAIKALHPQPLVPPSPNAPQNMGELMERIDQIRRCGWCEAIDEGVPGVGSVAVSIADRASAETLAFCVSFPAHPVSELERRRFAVTLTDAARRLATQVDDQFWTRVKAPKAVAA</sequence>
<keyword evidence="2" id="KW-0238">DNA-binding</keyword>
<reference evidence="6 7" key="1">
    <citation type="submission" date="2019-06" db="EMBL/GenBank/DDBJ databases">
        <title>New taxonomy in bacterial strain CC-CFT640, isolated from vineyard.</title>
        <authorList>
            <person name="Lin S.-Y."/>
            <person name="Tsai C.-F."/>
            <person name="Young C.-C."/>
        </authorList>
    </citation>
    <scope>NUCLEOTIDE SEQUENCE [LARGE SCALE GENOMIC DNA]</scope>
    <source>
        <strain evidence="6 7">CC-CFT640</strain>
    </source>
</reference>
<proteinExistence type="predicted"/>
<dbReference type="Proteomes" id="UP000321638">
    <property type="component" value="Unassembled WGS sequence"/>
</dbReference>
<accession>A0A5C8PRX7</accession>
<dbReference type="Pfam" id="PF09339">
    <property type="entry name" value="HTH_IclR"/>
    <property type="match status" value="1"/>
</dbReference>
<keyword evidence="7" id="KW-1185">Reference proteome</keyword>
<dbReference type="GO" id="GO:0045892">
    <property type="term" value="P:negative regulation of DNA-templated transcription"/>
    <property type="evidence" value="ECO:0007669"/>
    <property type="project" value="TreeGrafter"/>
</dbReference>
<evidence type="ECO:0000256" key="2">
    <source>
        <dbReference type="ARBA" id="ARBA00023125"/>
    </source>
</evidence>
<dbReference type="EMBL" id="VDUZ01000007">
    <property type="protein sequence ID" value="TXL78152.1"/>
    <property type="molecule type" value="Genomic_DNA"/>
</dbReference>
<dbReference type="InterPro" id="IPR036390">
    <property type="entry name" value="WH_DNA-bd_sf"/>
</dbReference>
<dbReference type="InterPro" id="IPR014757">
    <property type="entry name" value="Tscrpt_reg_IclR_C"/>
</dbReference>
<dbReference type="Pfam" id="PF01614">
    <property type="entry name" value="IclR_C"/>
    <property type="match status" value="1"/>
</dbReference>
<keyword evidence="3" id="KW-0804">Transcription</keyword>